<keyword evidence="2 4" id="KW-0863">Zinc-finger</keyword>
<evidence type="ECO:0000256" key="4">
    <source>
        <dbReference type="PROSITE-ProRule" id="PRU00134"/>
    </source>
</evidence>
<dbReference type="Gene3D" id="6.10.140.2220">
    <property type="match status" value="1"/>
</dbReference>
<comment type="caution">
    <text evidence="7">The sequence shown here is derived from an EMBL/GenBank/DDBJ whole genome shotgun (WGS) entry which is preliminary data.</text>
</comment>
<dbReference type="InterPro" id="IPR002893">
    <property type="entry name" value="Znf_MYND"/>
</dbReference>
<keyword evidence="3" id="KW-0862">Zinc</keyword>
<dbReference type="InterPro" id="IPR011990">
    <property type="entry name" value="TPR-like_helical_dom_sf"/>
</dbReference>
<evidence type="ECO:0000256" key="1">
    <source>
        <dbReference type="ARBA" id="ARBA00022723"/>
    </source>
</evidence>
<reference evidence="7" key="1">
    <citation type="submission" date="2023-06" db="EMBL/GenBank/DDBJ databases">
        <title>Survivors Of The Sea: Transcriptome response of Skeletonema marinoi to long-term dormancy.</title>
        <authorList>
            <person name="Pinder M.I.M."/>
            <person name="Kourtchenko O."/>
            <person name="Robertson E.K."/>
            <person name="Larsson T."/>
            <person name="Maumus F."/>
            <person name="Osuna-Cruz C.M."/>
            <person name="Vancaester E."/>
            <person name="Stenow R."/>
            <person name="Vandepoele K."/>
            <person name="Ploug H."/>
            <person name="Bruchert V."/>
            <person name="Godhe A."/>
            <person name="Topel M."/>
        </authorList>
    </citation>
    <scope>NUCLEOTIDE SEQUENCE</scope>
    <source>
        <strain evidence="7">R05AC</strain>
    </source>
</reference>
<gene>
    <name evidence="7" type="ORF">QTG54_013421</name>
</gene>
<dbReference type="Pfam" id="PF01753">
    <property type="entry name" value="zf-MYND"/>
    <property type="match status" value="1"/>
</dbReference>
<dbReference type="InterPro" id="IPR056866">
    <property type="entry name" value="Znf_WRKY19"/>
</dbReference>
<dbReference type="GO" id="GO:0008270">
    <property type="term" value="F:zinc ion binding"/>
    <property type="evidence" value="ECO:0007669"/>
    <property type="project" value="UniProtKB-KW"/>
</dbReference>
<protein>
    <recommendedName>
        <fullName evidence="9">MYND-type domain-containing protein</fullName>
    </recommendedName>
</protein>
<dbReference type="PROSITE" id="PS50865">
    <property type="entry name" value="ZF_MYND_2"/>
    <property type="match status" value="1"/>
</dbReference>
<dbReference type="InterPro" id="IPR001841">
    <property type="entry name" value="Znf_RING"/>
</dbReference>
<evidence type="ECO:0000313" key="7">
    <source>
        <dbReference type="EMBL" id="KAK1735715.1"/>
    </source>
</evidence>
<dbReference type="Pfam" id="PF24906">
    <property type="entry name" value="Zf_WRKY19"/>
    <property type="match status" value="1"/>
</dbReference>
<evidence type="ECO:0000256" key="3">
    <source>
        <dbReference type="ARBA" id="ARBA00022833"/>
    </source>
</evidence>
<dbReference type="SUPFAM" id="SSF81901">
    <property type="entry name" value="HCP-like"/>
    <property type="match status" value="1"/>
</dbReference>
<evidence type="ECO:0008006" key="9">
    <source>
        <dbReference type="Google" id="ProtNLM"/>
    </source>
</evidence>
<accession>A0AAD8XYB7</accession>
<dbReference type="PANTHER" id="PTHR31827:SF1">
    <property type="entry name" value="EMB|CAB89363.1"/>
    <property type="match status" value="1"/>
</dbReference>
<evidence type="ECO:0000259" key="6">
    <source>
        <dbReference type="PROSITE" id="PS50865"/>
    </source>
</evidence>
<dbReference type="EMBL" id="JATAAI010000032">
    <property type="protein sequence ID" value="KAK1735715.1"/>
    <property type="molecule type" value="Genomic_DNA"/>
</dbReference>
<organism evidence="7 8">
    <name type="scientific">Skeletonema marinoi</name>
    <dbReference type="NCBI Taxonomy" id="267567"/>
    <lineage>
        <taxon>Eukaryota</taxon>
        <taxon>Sar</taxon>
        <taxon>Stramenopiles</taxon>
        <taxon>Ochrophyta</taxon>
        <taxon>Bacillariophyta</taxon>
        <taxon>Coscinodiscophyceae</taxon>
        <taxon>Thalassiosirophycidae</taxon>
        <taxon>Thalassiosirales</taxon>
        <taxon>Skeletonemataceae</taxon>
        <taxon>Skeletonema</taxon>
        <taxon>Skeletonema marinoi-dohrnii complex</taxon>
    </lineage>
</organism>
<sequence length="609" mass="67251">MDTQLALKKLREEIDVGMQAIKLSIDNPLMASISDGLFSPLEAAHERIIRQAEHQKKLGEKEMNYELEREKERVKSVVREYEELHTPVLESCPICLEDIHIHSSAAACAFFSCCGNWWCGECCANNVADEKVSICPLCRAALPSNKELYNKRLLVCVESSKVVNNIILRMCRGLKWAQFQAGFKYESGEIGRQPNMKKAVQHYKLSAEQNHPPGLLNLARLYSDGVPGVIKRSTMKAMGYLQKAADLGNFHAQVNIARMLYHFEHFGLDADYPKAVKYATLASHYATVTDKTAAAEANSILGFLFLDGNHELYSSVNLATHYLGLAVKNGTASYDGLTEFKYCDALVQQNENLYPYHLTGFNAIPRVMFWLRKSLTAGQSAAKNVINNFESRERGKCSACNASEDKAAAGKKFLRCGRCKLYHYCSKECQMKAWNAGHKVKRCSSEGCTNHVINIGVCVKHGAKMKRCSSEGFRVCEVQNLYSSEGCTNHVINGGVCVKHGASVKLCSSEECTKYALKGGVCMKHGAKVKRCKGCINQAQREGVCLLHGAKVKLCSSEGCTNYAQKGGVCCRHGAKVEVKKCSSEGCANQVKLGGVCIKHGAYLSQHTR</sequence>
<dbReference type="Gene3D" id="1.25.40.10">
    <property type="entry name" value="Tetratricopeptide repeat domain"/>
    <property type="match status" value="1"/>
</dbReference>
<dbReference type="PROSITE" id="PS50089">
    <property type="entry name" value="ZF_RING_2"/>
    <property type="match status" value="1"/>
</dbReference>
<dbReference type="Proteomes" id="UP001224775">
    <property type="component" value="Unassembled WGS sequence"/>
</dbReference>
<name>A0AAD8XYB7_9STRA</name>
<evidence type="ECO:0000313" key="8">
    <source>
        <dbReference type="Proteomes" id="UP001224775"/>
    </source>
</evidence>
<keyword evidence="8" id="KW-1185">Reference proteome</keyword>
<evidence type="ECO:0000256" key="2">
    <source>
        <dbReference type="ARBA" id="ARBA00022771"/>
    </source>
</evidence>
<feature type="domain" description="RING-type" evidence="5">
    <location>
        <begin position="92"/>
        <end position="139"/>
    </location>
</feature>
<dbReference type="InterPro" id="IPR006597">
    <property type="entry name" value="Sel1-like"/>
</dbReference>
<dbReference type="Pfam" id="PF08238">
    <property type="entry name" value="Sel1"/>
    <property type="match status" value="3"/>
</dbReference>
<evidence type="ECO:0000259" key="5">
    <source>
        <dbReference type="PROSITE" id="PS50089"/>
    </source>
</evidence>
<feature type="domain" description="MYND-type" evidence="6">
    <location>
        <begin position="397"/>
        <end position="442"/>
    </location>
</feature>
<dbReference type="SMART" id="SM00671">
    <property type="entry name" value="SEL1"/>
    <property type="match status" value="4"/>
</dbReference>
<keyword evidence="1" id="KW-0479">Metal-binding</keyword>
<dbReference type="AlphaFoldDB" id="A0AAD8XYB7"/>
<dbReference type="SUPFAM" id="SSF144232">
    <property type="entry name" value="HIT/MYND zinc finger-like"/>
    <property type="match status" value="1"/>
</dbReference>
<dbReference type="PANTHER" id="PTHR31827">
    <property type="entry name" value="EMB|CAB89363.1"/>
    <property type="match status" value="1"/>
</dbReference>
<proteinExistence type="predicted"/>